<organism evidence="1 2">
    <name type="scientific">Cronartium quercuum f. sp. fusiforme G11</name>
    <dbReference type="NCBI Taxonomy" id="708437"/>
    <lineage>
        <taxon>Eukaryota</taxon>
        <taxon>Fungi</taxon>
        <taxon>Dikarya</taxon>
        <taxon>Basidiomycota</taxon>
        <taxon>Pucciniomycotina</taxon>
        <taxon>Pucciniomycetes</taxon>
        <taxon>Pucciniales</taxon>
        <taxon>Coleosporiaceae</taxon>
        <taxon>Cronartium</taxon>
    </lineage>
</organism>
<proteinExistence type="predicted"/>
<evidence type="ECO:0000313" key="1">
    <source>
        <dbReference type="EMBL" id="KAG0145762.1"/>
    </source>
</evidence>
<sequence>MATCAHFSTGDNSDESTTATTITCFTLAMMAGLKPLPPPGAGSDYHDWEFAICTVVMGAEYLPVLLGKKEDTVSQAGLDMPKQLIMQSCDVILPGKELGVLLPS</sequence>
<reference evidence="1" key="1">
    <citation type="submission" date="2013-11" db="EMBL/GenBank/DDBJ databases">
        <title>Genome sequence of the fusiform rust pathogen reveals effectors for host alternation and coevolution with pine.</title>
        <authorList>
            <consortium name="DOE Joint Genome Institute"/>
            <person name="Smith K."/>
            <person name="Pendleton A."/>
            <person name="Kubisiak T."/>
            <person name="Anderson C."/>
            <person name="Salamov A."/>
            <person name="Aerts A."/>
            <person name="Riley R."/>
            <person name="Clum A."/>
            <person name="Lindquist E."/>
            <person name="Ence D."/>
            <person name="Campbell M."/>
            <person name="Kronenberg Z."/>
            <person name="Feau N."/>
            <person name="Dhillon B."/>
            <person name="Hamelin R."/>
            <person name="Burleigh J."/>
            <person name="Smith J."/>
            <person name="Yandell M."/>
            <person name="Nelson C."/>
            <person name="Grigoriev I."/>
            <person name="Davis J."/>
        </authorList>
    </citation>
    <scope>NUCLEOTIDE SEQUENCE</scope>
    <source>
        <strain evidence="1">G11</strain>
    </source>
</reference>
<gene>
    <name evidence="1" type="ORF">CROQUDRAFT_133554</name>
</gene>
<dbReference type="EMBL" id="MU167271">
    <property type="protein sequence ID" value="KAG0145762.1"/>
    <property type="molecule type" value="Genomic_DNA"/>
</dbReference>
<comment type="caution">
    <text evidence="1">The sequence shown here is derived from an EMBL/GenBank/DDBJ whole genome shotgun (WGS) entry which is preliminary data.</text>
</comment>
<name>A0A9P6TB04_9BASI</name>
<dbReference type="Proteomes" id="UP000886653">
    <property type="component" value="Unassembled WGS sequence"/>
</dbReference>
<accession>A0A9P6TB04</accession>
<protein>
    <submittedName>
        <fullName evidence="1">Uncharacterized protein</fullName>
    </submittedName>
</protein>
<evidence type="ECO:0000313" key="2">
    <source>
        <dbReference type="Proteomes" id="UP000886653"/>
    </source>
</evidence>
<dbReference type="AlphaFoldDB" id="A0A9P6TB04"/>
<keyword evidence="2" id="KW-1185">Reference proteome</keyword>